<dbReference type="InterPro" id="IPR035427">
    <property type="entry name" value="Tim10-like_dom_sf"/>
</dbReference>
<dbReference type="AlphaFoldDB" id="D3PHR4"/>
<keyword evidence="3 14" id="KW-0813">Transport</keyword>
<keyword evidence="8 14" id="KW-0811">Translocation</keyword>
<comment type="function">
    <text evidence="14">Mitochondrial intermembrane chaperone that participates in the import and insertion of some multi-pass transmembrane proteins into the mitochondrial inner membrane. Also required for the transfer of beta-barrel precursors from the TOM complex to the sorting and assembly machinery (SAM complex) of the outer membrane. Acts as a chaperone-like protein that protects the hydrophobic precursors from aggregation and guide them through the mitochondrial intermembrane space.</text>
</comment>
<dbReference type="GO" id="GO:0015031">
    <property type="term" value="P:protein transport"/>
    <property type="evidence" value="ECO:0007669"/>
    <property type="project" value="UniProtKB-KW"/>
</dbReference>
<dbReference type="PANTHER" id="PTHR11038:SF16">
    <property type="entry name" value="MITOCHONDRIAL IMPORT INNER MEMBRANE TRANSLOCASE SUBUNIT TIM10"/>
    <property type="match status" value="1"/>
</dbReference>
<keyword evidence="12 14" id="KW-0143">Chaperone</keyword>
<evidence type="ECO:0000256" key="13">
    <source>
        <dbReference type="ARBA" id="ARBA00025311"/>
    </source>
</evidence>
<evidence type="ECO:0000256" key="9">
    <source>
        <dbReference type="ARBA" id="ARBA00023128"/>
    </source>
</evidence>
<accession>D3PHR4</accession>
<evidence type="ECO:0000256" key="8">
    <source>
        <dbReference type="ARBA" id="ARBA00023010"/>
    </source>
</evidence>
<protein>
    <recommendedName>
        <fullName evidence="14">Mitochondrial import inner membrane translocase subunit</fullName>
    </recommendedName>
</protein>
<comment type="function">
    <text evidence="13">Mitochondrial intermembrane chaperone that participates in the import and insertion of multi-pass transmembrane proteins into the mitochondrial inner membrane. May also be required for the transfer of beta-barrel precursors from the TOM complex to the sorting and assembly machinery (SAM complex) of the outer membrane. Acts as a chaperone-like protein that protects the hydrophobic precursors from aggregation and guide them through the mitochondrial intermembrane space.</text>
</comment>
<comment type="similarity">
    <text evidence="2 14">Belongs to the small Tim family.</text>
</comment>
<evidence type="ECO:0000256" key="12">
    <source>
        <dbReference type="ARBA" id="ARBA00023186"/>
    </source>
</evidence>
<keyword evidence="11 14" id="KW-1015">Disulfide bond</keyword>
<dbReference type="Pfam" id="PF02953">
    <property type="entry name" value="zf-Tim10_DDP"/>
    <property type="match status" value="1"/>
</dbReference>
<evidence type="ECO:0000256" key="5">
    <source>
        <dbReference type="ARBA" id="ARBA00022792"/>
    </source>
</evidence>
<keyword evidence="10" id="KW-0472">Membrane</keyword>
<sequence>MAQLPEMDADKMKLVQELEIEMMTDMYGRLTKACHKKCIPPKYREAELQKGESVCIDRCVAKYLEVHERIGKKLMEISTKDQQFQERVMGVSQ</sequence>
<evidence type="ECO:0000256" key="4">
    <source>
        <dbReference type="ARBA" id="ARBA00022723"/>
    </source>
</evidence>
<proteinExistence type="evidence at transcript level"/>
<gene>
    <name evidence="16" type="primary">TIM10</name>
</gene>
<keyword evidence="7 14" id="KW-0653">Protein transport</keyword>
<evidence type="ECO:0000256" key="3">
    <source>
        <dbReference type="ARBA" id="ARBA00022448"/>
    </source>
</evidence>
<name>D3PHR4_LEPSM</name>
<dbReference type="SUPFAM" id="SSF144122">
    <property type="entry name" value="Tim10-like"/>
    <property type="match status" value="1"/>
</dbReference>
<reference evidence="16" key="1">
    <citation type="submission" date="2010-03" db="EMBL/GenBank/DDBJ databases">
        <title>Atlantic Lepeophtheirus salmonis ESTs and full-length cDNAs.</title>
        <authorList>
            <person name="Yasuike M."/>
            <person name="von Schalburg K."/>
            <person name="Cooper G."/>
            <person name="Leong J."/>
            <person name="Nilsen F."/>
            <person name="Jones S.R.M."/>
            <person name="Koop B.F."/>
        </authorList>
    </citation>
    <scope>NUCLEOTIDE SEQUENCE</scope>
    <source>
        <strain evidence="16">Atlantic form</strain>
        <tissue evidence="16">Mixed tissue</tissue>
    </source>
</reference>
<dbReference type="PANTHER" id="PTHR11038">
    <property type="entry name" value="MITOCHONDRIAL IMPORT INNER MEMBRANE TRANSLOCASE SUBUNIT TIM10"/>
    <property type="match status" value="1"/>
</dbReference>
<evidence type="ECO:0000313" key="16">
    <source>
        <dbReference type="EMBL" id="ADD38100.1"/>
    </source>
</evidence>
<dbReference type="Gene3D" id="1.10.287.810">
    <property type="entry name" value="Mitochondrial import inner membrane translocase subunit tim13 like domains"/>
    <property type="match status" value="1"/>
</dbReference>
<comment type="subunit">
    <text evidence="14">Heterohexamer.</text>
</comment>
<keyword evidence="9 14" id="KW-0496">Mitochondrion</keyword>
<dbReference type="OrthoDB" id="274922at2759"/>
<evidence type="ECO:0000256" key="6">
    <source>
        <dbReference type="ARBA" id="ARBA00022833"/>
    </source>
</evidence>
<comment type="subcellular location">
    <subcellularLocation>
        <location evidence="1 14">Mitochondrion inner membrane</location>
        <topology evidence="1 14">Peripheral membrane protein</topology>
        <orientation evidence="1 14">Intermembrane side</orientation>
    </subcellularLocation>
</comment>
<evidence type="ECO:0000256" key="10">
    <source>
        <dbReference type="ARBA" id="ARBA00023136"/>
    </source>
</evidence>
<keyword evidence="4" id="KW-0479">Metal-binding</keyword>
<comment type="domain">
    <text evidence="14">The twin CX3C motif contains 4 conserved Cys residues that form 2 disulfide bonds in the mitochondrial intermembrane space.</text>
</comment>
<dbReference type="FunFam" id="1.10.287.810:FF:000002">
    <property type="entry name" value="Mitochondrial import inner membrane translocase subunit tim10"/>
    <property type="match status" value="1"/>
</dbReference>
<keyword evidence="6" id="KW-0862">Zinc</keyword>
<feature type="domain" description="Tim10-like" evidence="15">
    <location>
        <begin position="13"/>
        <end position="76"/>
    </location>
</feature>
<keyword evidence="5 14" id="KW-0999">Mitochondrion inner membrane</keyword>
<evidence type="ECO:0000256" key="2">
    <source>
        <dbReference type="ARBA" id="ARBA00006720"/>
    </source>
</evidence>
<evidence type="ECO:0000256" key="7">
    <source>
        <dbReference type="ARBA" id="ARBA00022927"/>
    </source>
</evidence>
<evidence type="ECO:0000256" key="11">
    <source>
        <dbReference type="ARBA" id="ARBA00023157"/>
    </source>
</evidence>
<organism evidence="16">
    <name type="scientific">Lepeophtheirus salmonis</name>
    <name type="common">Salmon louse</name>
    <name type="synonym">Caligus salmonis</name>
    <dbReference type="NCBI Taxonomy" id="72036"/>
    <lineage>
        <taxon>Eukaryota</taxon>
        <taxon>Metazoa</taxon>
        <taxon>Ecdysozoa</taxon>
        <taxon>Arthropoda</taxon>
        <taxon>Crustacea</taxon>
        <taxon>Multicrustacea</taxon>
        <taxon>Hexanauplia</taxon>
        <taxon>Copepoda</taxon>
        <taxon>Siphonostomatoida</taxon>
        <taxon>Caligidae</taxon>
        <taxon>Lepeophtheirus</taxon>
    </lineage>
</organism>
<dbReference type="GO" id="GO:0045039">
    <property type="term" value="P:protein insertion into mitochondrial inner membrane"/>
    <property type="evidence" value="ECO:0007669"/>
    <property type="project" value="TreeGrafter"/>
</dbReference>
<dbReference type="GO" id="GO:0005743">
    <property type="term" value="C:mitochondrial inner membrane"/>
    <property type="evidence" value="ECO:0007669"/>
    <property type="project" value="UniProtKB-SubCell"/>
</dbReference>
<dbReference type="EMBL" id="BT121170">
    <property type="protein sequence ID" value="ADD38100.1"/>
    <property type="molecule type" value="mRNA"/>
</dbReference>
<evidence type="ECO:0000256" key="1">
    <source>
        <dbReference type="ARBA" id="ARBA00004137"/>
    </source>
</evidence>
<evidence type="ECO:0000256" key="14">
    <source>
        <dbReference type="RuleBase" id="RU367043"/>
    </source>
</evidence>
<evidence type="ECO:0000259" key="15">
    <source>
        <dbReference type="Pfam" id="PF02953"/>
    </source>
</evidence>
<dbReference type="InterPro" id="IPR004217">
    <property type="entry name" value="Tim10-like"/>
</dbReference>
<dbReference type="GO" id="GO:0046872">
    <property type="term" value="F:metal ion binding"/>
    <property type="evidence" value="ECO:0007669"/>
    <property type="project" value="UniProtKB-KW"/>
</dbReference>